<sequence>MSFIARGIIPAMVTPFDKQGKVNKDGLRKLVDYLIEGGVHGLFPVGSQGEFYALEKEEKKKIIEVVLDQVKGKVPIYA</sequence>
<organism evidence="1">
    <name type="scientific">marine sediment metagenome</name>
    <dbReference type="NCBI Taxonomy" id="412755"/>
    <lineage>
        <taxon>unclassified sequences</taxon>
        <taxon>metagenomes</taxon>
        <taxon>ecological metagenomes</taxon>
    </lineage>
</organism>
<dbReference type="GO" id="GO:0005829">
    <property type="term" value="C:cytosol"/>
    <property type="evidence" value="ECO:0007669"/>
    <property type="project" value="TreeGrafter"/>
</dbReference>
<feature type="non-terminal residue" evidence="1">
    <location>
        <position position="78"/>
    </location>
</feature>
<dbReference type="GO" id="GO:0008747">
    <property type="term" value="F:N-acetylneuraminate lyase activity"/>
    <property type="evidence" value="ECO:0007669"/>
    <property type="project" value="TreeGrafter"/>
</dbReference>
<dbReference type="InterPro" id="IPR013785">
    <property type="entry name" value="Aldolase_TIM"/>
</dbReference>
<accession>X1F5F3</accession>
<name>X1F5F3_9ZZZZ</name>
<evidence type="ECO:0008006" key="2">
    <source>
        <dbReference type="Google" id="ProtNLM"/>
    </source>
</evidence>
<dbReference type="CDD" id="cd00408">
    <property type="entry name" value="DHDPS-like"/>
    <property type="match status" value="1"/>
</dbReference>
<dbReference type="PANTHER" id="PTHR42849">
    <property type="entry name" value="N-ACETYLNEURAMINATE LYASE"/>
    <property type="match status" value="1"/>
</dbReference>
<comment type="caution">
    <text evidence="1">The sequence shown here is derived from an EMBL/GenBank/DDBJ whole genome shotgun (WGS) entry which is preliminary data.</text>
</comment>
<evidence type="ECO:0000313" key="1">
    <source>
        <dbReference type="EMBL" id="GAH27805.1"/>
    </source>
</evidence>
<protein>
    <recommendedName>
        <fullName evidence="2">Dihydrodipicolinate synthase family protein</fullName>
    </recommendedName>
</protein>
<dbReference type="InterPro" id="IPR002220">
    <property type="entry name" value="DapA-like"/>
</dbReference>
<dbReference type="EMBL" id="BARU01003818">
    <property type="protein sequence ID" value="GAH27805.1"/>
    <property type="molecule type" value="Genomic_DNA"/>
</dbReference>
<dbReference type="SUPFAM" id="SSF51569">
    <property type="entry name" value="Aldolase"/>
    <property type="match status" value="1"/>
</dbReference>
<gene>
    <name evidence="1" type="ORF">S03H2_08025</name>
</gene>
<reference evidence="1" key="1">
    <citation type="journal article" date="2014" name="Front. Microbiol.">
        <title>High frequency of phylogenetically diverse reductive dehalogenase-homologous genes in deep subseafloor sedimentary metagenomes.</title>
        <authorList>
            <person name="Kawai M."/>
            <person name="Futagami T."/>
            <person name="Toyoda A."/>
            <person name="Takaki Y."/>
            <person name="Nishi S."/>
            <person name="Hori S."/>
            <person name="Arai W."/>
            <person name="Tsubouchi T."/>
            <person name="Morono Y."/>
            <person name="Uchiyama I."/>
            <person name="Ito T."/>
            <person name="Fujiyama A."/>
            <person name="Inagaki F."/>
            <person name="Takami H."/>
        </authorList>
    </citation>
    <scope>NUCLEOTIDE SEQUENCE</scope>
    <source>
        <strain evidence="1">Expedition CK06-06</strain>
    </source>
</reference>
<proteinExistence type="predicted"/>
<dbReference type="GO" id="GO:0019262">
    <property type="term" value="P:N-acetylneuraminate catabolic process"/>
    <property type="evidence" value="ECO:0007669"/>
    <property type="project" value="TreeGrafter"/>
</dbReference>
<dbReference type="Pfam" id="PF00701">
    <property type="entry name" value="DHDPS"/>
    <property type="match status" value="1"/>
</dbReference>
<dbReference type="Gene3D" id="3.20.20.70">
    <property type="entry name" value="Aldolase class I"/>
    <property type="match status" value="1"/>
</dbReference>
<dbReference type="AlphaFoldDB" id="X1F5F3"/>
<dbReference type="PANTHER" id="PTHR42849:SF1">
    <property type="entry name" value="N-ACETYLNEURAMINATE LYASE"/>
    <property type="match status" value="1"/>
</dbReference>